<protein>
    <recommendedName>
        <fullName evidence="1">Immunity protein 52 domain-containing protein</fullName>
    </recommendedName>
</protein>
<gene>
    <name evidence="2" type="ORF">EF834_02165</name>
</gene>
<dbReference type="Pfam" id="PF15579">
    <property type="entry name" value="Imm52"/>
    <property type="match status" value="1"/>
</dbReference>
<sequence length="233" mass="25534">MERLYSNARWGGRAQTPLECAHAIRATLAGLPDIQGYYTSWRISKPEASAPEDLHPVPIADDALADYVESTALRNDRGELMPGGGFTVRFARLHDGHPVKLEIRCGADDTLGNNILLEFPHPDWASPESLDPIALRESLAAIVEPWDADYGFVITHPFRKAQGINARAARRGERPVGWLTYVGHDIDLDSAALTGLARVDETTEGVWIELHGSPSDPSFDDALTVRRALGYGN</sequence>
<name>A0A438B5Q3_9NOCA</name>
<dbReference type="OrthoDB" id="4636098at2"/>
<dbReference type="RefSeq" id="WP_127945327.1">
    <property type="nucleotide sequence ID" value="NZ_RKLN01000001.1"/>
</dbReference>
<organism evidence="2 3">
    <name type="scientific">Rhodococcus spongiicola</name>
    <dbReference type="NCBI Taxonomy" id="2487352"/>
    <lineage>
        <taxon>Bacteria</taxon>
        <taxon>Bacillati</taxon>
        <taxon>Actinomycetota</taxon>
        <taxon>Actinomycetes</taxon>
        <taxon>Mycobacteriales</taxon>
        <taxon>Nocardiaceae</taxon>
        <taxon>Rhodococcus</taxon>
    </lineage>
</organism>
<accession>A0A438B5Q3</accession>
<evidence type="ECO:0000313" key="3">
    <source>
        <dbReference type="Proteomes" id="UP000284333"/>
    </source>
</evidence>
<dbReference type="InterPro" id="IPR028969">
    <property type="entry name" value="Imm52"/>
</dbReference>
<dbReference type="EMBL" id="RKLN01000001">
    <property type="protein sequence ID" value="RVW06278.1"/>
    <property type="molecule type" value="Genomic_DNA"/>
</dbReference>
<evidence type="ECO:0000313" key="2">
    <source>
        <dbReference type="EMBL" id="RVW06278.1"/>
    </source>
</evidence>
<dbReference type="AlphaFoldDB" id="A0A438B5Q3"/>
<comment type="caution">
    <text evidence="2">The sequence shown here is derived from an EMBL/GenBank/DDBJ whole genome shotgun (WGS) entry which is preliminary data.</text>
</comment>
<feature type="domain" description="Immunity protein 52" evidence="1">
    <location>
        <begin position="4"/>
        <end position="183"/>
    </location>
</feature>
<dbReference type="Proteomes" id="UP000284333">
    <property type="component" value="Unassembled WGS sequence"/>
</dbReference>
<evidence type="ECO:0000259" key="1">
    <source>
        <dbReference type="Pfam" id="PF15579"/>
    </source>
</evidence>
<proteinExistence type="predicted"/>
<keyword evidence="3" id="KW-1185">Reference proteome</keyword>
<reference evidence="2 3" key="1">
    <citation type="submission" date="2018-11" db="EMBL/GenBank/DDBJ databases">
        <title>Rhodococcus spongicola sp. nov. and Rhodococcus xishaensis sp. nov. from marine sponges.</title>
        <authorList>
            <person name="Li L."/>
            <person name="Lin H.W."/>
        </authorList>
    </citation>
    <scope>NUCLEOTIDE SEQUENCE [LARGE SCALE GENOMIC DNA]</scope>
    <source>
        <strain evidence="2 3">LHW50502</strain>
    </source>
</reference>